<gene>
    <name evidence="3" type="ORF">ACFOUW_16870</name>
</gene>
<evidence type="ECO:0000313" key="4">
    <source>
        <dbReference type="Proteomes" id="UP001595699"/>
    </source>
</evidence>
<dbReference type="RefSeq" id="WP_205118806.1">
    <property type="nucleotide sequence ID" value="NZ_JAFBCM010000001.1"/>
</dbReference>
<dbReference type="CDD" id="cd07814">
    <property type="entry name" value="SRPBCC_CalC_Aha1-like"/>
    <property type="match status" value="1"/>
</dbReference>
<dbReference type="InterPro" id="IPR023393">
    <property type="entry name" value="START-like_dom_sf"/>
</dbReference>
<dbReference type="InterPro" id="IPR013538">
    <property type="entry name" value="ASHA1/2-like_C"/>
</dbReference>
<organism evidence="3 4">
    <name type="scientific">Tenggerimyces flavus</name>
    <dbReference type="NCBI Taxonomy" id="1708749"/>
    <lineage>
        <taxon>Bacteria</taxon>
        <taxon>Bacillati</taxon>
        <taxon>Actinomycetota</taxon>
        <taxon>Actinomycetes</taxon>
        <taxon>Propionibacteriales</taxon>
        <taxon>Nocardioidaceae</taxon>
        <taxon>Tenggerimyces</taxon>
    </lineage>
</organism>
<dbReference type="SUPFAM" id="SSF55961">
    <property type="entry name" value="Bet v1-like"/>
    <property type="match status" value="1"/>
</dbReference>
<dbReference type="Proteomes" id="UP001595699">
    <property type="component" value="Unassembled WGS sequence"/>
</dbReference>
<keyword evidence="4" id="KW-1185">Reference proteome</keyword>
<dbReference type="Pfam" id="PF08327">
    <property type="entry name" value="AHSA1"/>
    <property type="match status" value="1"/>
</dbReference>
<sequence>MGTDLTRIELDQFYPHPPAKVWRALTEPALMATWLMTAEDFAPRVGQRFTFRARPVAATGFSGTVACEVLEADEPKRLSYSWNDAGRDDPLGWLVTWELLPEGRGTRVLFTHSGFDPDSPTAQLSRTIMGSGWPRILTNLESALT</sequence>
<evidence type="ECO:0000313" key="3">
    <source>
        <dbReference type="EMBL" id="MFC3762517.1"/>
    </source>
</evidence>
<evidence type="ECO:0000256" key="1">
    <source>
        <dbReference type="ARBA" id="ARBA00006817"/>
    </source>
</evidence>
<evidence type="ECO:0000259" key="2">
    <source>
        <dbReference type="Pfam" id="PF08327"/>
    </source>
</evidence>
<feature type="domain" description="Activator of Hsp90 ATPase homologue 1/2-like C-terminal" evidence="2">
    <location>
        <begin position="16"/>
        <end position="144"/>
    </location>
</feature>
<protein>
    <submittedName>
        <fullName evidence="3">SRPBCC domain-containing protein</fullName>
    </submittedName>
</protein>
<name>A0ABV7YC63_9ACTN</name>
<dbReference type="Gene3D" id="3.30.530.20">
    <property type="match status" value="1"/>
</dbReference>
<accession>A0ABV7YC63</accession>
<dbReference type="EMBL" id="JBHRZH010000015">
    <property type="protein sequence ID" value="MFC3762517.1"/>
    <property type="molecule type" value="Genomic_DNA"/>
</dbReference>
<proteinExistence type="inferred from homology"/>
<comment type="caution">
    <text evidence="3">The sequence shown here is derived from an EMBL/GenBank/DDBJ whole genome shotgun (WGS) entry which is preliminary data.</text>
</comment>
<reference evidence="4" key="1">
    <citation type="journal article" date="2019" name="Int. J. Syst. Evol. Microbiol.">
        <title>The Global Catalogue of Microorganisms (GCM) 10K type strain sequencing project: providing services to taxonomists for standard genome sequencing and annotation.</title>
        <authorList>
            <consortium name="The Broad Institute Genomics Platform"/>
            <consortium name="The Broad Institute Genome Sequencing Center for Infectious Disease"/>
            <person name="Wu L."/>
            <person name="Ma J."/>
        </authorList>
    </citation>
    <scope>NUCLEOTIDE SEQUENCE [LARGE SCALE GENOMIC DNA]</scope>
    <source>
        <strain evidence="4">CGMCC 4.7241</strain>
    </source>
</reference>
<comment type="similarity">
    <text evidence="1">Belongs to the AHA1 family.</text>
</comment>